<reference evidence="2" key="1">
    <citation type="submission" date="2023-05" db="EMBL/GenBank/DDBJ databases">
        <title>Nepenthes gracilis genome sequencing.</title>
        <authorList>
            <person name="Fukushima K."/>
        </authorList>
    </citation>
    <scope>NUCLEOTIDE SEQUENCE</scope>
    <source>
        <strain evidence="2">SING2019-196</strain>
    </source>
</reference>
<organism evidence="2 3">
    <name type="scientific">Nepenthes gracilis</name>
    <name type="common">Slender pitcher plant</name>
    <dbReference type="NCBI Taxonomy" id="150966"/>
    <lineage>
        <taxon>Eukaryota</taxon>
        <taxon>Viridiplantae</taxon>
        <taxon>Streptophyta</taxon>
        <taxon>Embryophyta</taxon>
        <taxon>Tracheophyta</taxon>
        <taxon>Spermatophyta</taxon>
        <taxon>Magnoliopsida</taxon>
        <taxon>eudicotyledons</taxon>
        <taxon>Gunneridae</taxon>
        <taxon>Pentapetalae</taxon>
        <taxon>Caryophyllales</taxon>
        <taxon>Nepenthaceae</taxon>
        <taxon>Nepenthes</taxon>
    </lineage>
</organism>
<name>A0AAD3SWW6_NEPGR</name>
<feature type="region of interest" description="Disordered" evidence="1">
    <location>
        <begin position="54"/>
        <end position="82"/>
    </location>
</feature>
<evidence type="ECO:0000313" key="2">
    <source>
        <dbReference type="EMBL" id="GMH18564.1"/>
    </source>
</evidence>
<evidence type="ECO:0000313" key="3">
    <source>
        <dbReference type="Proteomes" id="UP001279734"/>
    </source>
</evidence>
<dbReference type="EMBL" id="BSYO01000019">
    <property type="protein sequence ID" value="GMH18564.1"/>
    <property type="molecule type" value="Genomic_DNA"/>
</dbReference>
<dbReference type="Proteomes" id="UP001279734">
    <property type="component" value="Unassembled WGS sequence"/>
</dbReference>
<dbReference type="AlphaFoldDB" id="A0AAD3SWW6"/>
<keyword evidence="3" id="KW-1185">Reference proteome</keyword>
<sequence>MGAEAVQHHHRQQDNHSKYSRIPARPRQEQQEPTTTAISELQQFQHQLKTIRLDAHTKGTADGNGGHKSNLNHTRPFFHSKD</sequence>
<protein>
    <submittedName>
        <fullName evidence="2">Uncharacterized protein</fullName>
    </submittedName>
</protein>
<evidence type="ECO:0000256" key="1">
    <source>
        <dbReference type="SAM" id="MobiDB-lite"/>
    </source>
</evidence>
<proteinExistence type="predicted"/>
<feature type="region of interest" description="Disordered" evidence="1">
    <location>
        <begin position="1"/>
        <end position="35"/>
    </location>
</feature>
<gene>
    <name evidence="2" type="ORF">Nepgr_020405</name>
</gene>
<accession>A0AAD3SWW6</accession>
<comment type="caution">
    <text evidence="2">The sequence shown here is derived from an EMBL/GenBank/DDBJ whole genome shotgun (WGS) entry which is preliminary data.</text>
</comment>